<keyword evidence="1" id="KW-0812">Transmembrane</keyword>
<proteinExistence type="predicted"/>
<gene>
    <name evidence="2" type="ORF">U1T56_12955</name>
</gene>
<evidence type="ECO:0000313" key="2">
    <source>
        <dbReference type="EMBL" id="MEK0084066.1"/>
    </source>
</evidence>
<keyword evidence="1" id="KW-1133">Transmembrane helix</keyword>
<evidence type="ECO:0000256" key="1">
    <source>
        <dbReference type="SAM" id="Phobius"/>
    </source>
</evidence>
<evidence type="ECO:0000313" key="3">
    <source>
        <dbReference type="Proteomes" id="UP001375743"/>
    </source>
</evidence>
<feature type="transmembrane region" description="Helical" evidence="1">
    <location>
        <begin position="41"/>
        <end position="64"/>
    </location>
</feature>
<dbReference type="RefSeq" id="WP_418159914.1">
    <property type="nucleotide sequence ID" value="NZ_JBBLZC010000012.1"/>
</dbReference>
<accession>A0ABU8XS70</accession>
<comment type="caution">
    <text evidence="2">The sequence shown here is derived from an EMBL/GenBank/DDBJ whole genome shotgun (WGS) entry which is preliminary data.</text>
</comment>
<protein>
    <submittedName>
        <fullName evidence="2">Uncharacterized protein</fullName>
    </submittedName>
</protein>
<dbReference type="EMBL" id="JBBLZC010000012">
    <property type="protein sequence ID" value="MEK0084066.1"/>
    <property type="molecule type" value="Genomic_DNA"/>
</dbReference>
<name>A0ABU8XS70_9PROT</name>
<sequence length="70" mass="7641">MTLFPTLIMLTFGLALCALCRWYEARPRELGRVRLPTMPFLALGVLLSVVAAAHLVSLATGVPLKSRYGP</sequence>
<keyword evidence="1" id="KW-0472">Membrane</keyword>
<keyword evidence="3" id="KW-1185">Reference proteome</keyword>
<reference evidence="2 3" key="1">
    <citation type="submission" date="2024-01" db="EMBL/GenBank/DDBJ databases">
        <title>Multi-omics insights into the function and evolution of sodium benzoate biodegradation pathways in Benzoatithermus flavus gen. nov., sp. nov. from hot spring.</title>
        <authorList>
            <person name="Hu C.-J."/>
            <person name="Li W.-J."/>
        </authorList>
    </citation>
    <scope>NUCLEOTIDE SEQUENCE [LARGE SCALE GENOMIC DNA]</scope>
    <source>
        <strain evidence="2 3">SYSU G07066</strain>
    </source>
</reference>
<dbReference type="Proteomes" id="UP001375743">
    <property type="component" value="Unassembled WGS sequence"/>
</dbReference>
<organism evidence="2 3">
    <name type="scientific">Benzoatithermus flavus</name>
    <dbReference type="NCBI Taxonomy" id="3108223"/>
    <lineage>
        <taxon>Bacteria</taxon>
        <taxon>Pseudomonadati</taxon>
        <taxon>Pseudomonadota</taxon>
        <taxon>Alphaproteobacteria</taxon>
        <taxon>Geminicoccales</taxon>
        <taxon>Geminicoccaceae</taxon>
        <taxon>Benzoatithermus</taxon>
    </lineage>
</organism>